<protein>
    <recommendedName>
        <fullName evidence="3">DUF397 domain-containing protein</fullName>
    </recommendedName>
</protein>
<evidence type="ECO:0000313" key="1">
    <source>
        <dbReference type="EMBL" id="OGD24659.1"/>
    </source>
</evidence>
<gene>
    <name evidence="1" type="ORF">A2819_02880</name>
</gene>
<dbReference type="AlphaFoldDB" id="A0A1F5B204"/>
<dbReference type="EMBL" id="MEYK01000036">
    <property type="protein sequence ID" value="OGD24659.1"/>
    <property type="molecule type" value="Genomic_DNA"/>
</dbReference>
<reference evidence="1 2" key="1">
    <citation type="journal article" date="2016" name="Nat. Commun.">
        <title>Thousands of microbial genomes shed light on interconnected biogeochemical processes in an aquifer system.</title>
        <authorList>
            <person name="Anantharaman K."/>
            <person name="Brown C.T."/>
            <person name="Hug L.A."/>
            <person name="Sharon I."/>
            <person name="Castelle C.J."/>
            <person name="Probst A.J."/>
            <person name="Thomas B.C."/>
            <person name="Singh A."/>
            <person name="Wilkins M.J."/>
            <person name="Karaoz U."/>
            <person name="Brodie E.L."/>
            <person name="Williams K.H."/>
            <person name="Hubbard S.S."/>
            <person name="Banfield J.F."/>
        </authorList>
    </citation>
    <scope>NUCLEOTIDE SEQUENCE [LARGE SCALE GENOMIC DNA]</scope>
</reference>
<evidence type="ECO:0008006" key="3">
    <source>
        <dbReference type="Google" id="ProtNLM"/>
    </source>
</evidence>
<dbReference type="Proteomes" id="UP000176431">
    <property type="component" value="Unassembled WGS sequence"/>
</dbReference>
<evidence type="ECO:0000313" key="2">
    <source>
        <dbReference type="Proteomes" id="UP000176431"/>
    </source>
</evidence>
<proteinExistence type="predicted"/>
<sequence length="66" mass="7629">MKKEKFIKIYDSKDYCFGGLGCPIVEFSPDKKIIKISDPQKPENGQFIMSVKEYNNLLKNAKTIQK</sequence>
<comment type="caution">
    <text evidence="1">The sequence shown here is derived from an EMBL/GenBank/DDBJ whole genome shotgun (WGS) entry which is preliminary data.</text>
</comment>
<name>A0A1F5B204_9BACT</name>
<accession>A0A1F5B204</accession>
<organism evidence="1 2">
    <name type="scientific">Candidatus Azambacteria bacterium RIFCSPHIGHO2_01_FULL_40_24</name>
    <dbReference type="NCBI Taxonomy" id="1797301"/>
    <lineage>
        <taxon>Bacteria</taxon>
        <taxon>Candidatus Azamiibacteriota</taxon>
    </lineage>
</organism>